<dbReference type="GO" id="GO:0019005">
    <property type="term" value="C:SCF ubiquitin ligase complex"/>
    <property type="evidence" value="ECO:0007669"/>
    <property type="project" value="InterPro"/>
</dbReference>
<keyword evidence="1" id="KW-0853">WD repeat</keyword>
<dbReference type="InterPro" id="IPR015943">
    <property type="entry name" value="WD40/YVTN_repeat-like_dom_sf"/>
</dbReference>
<dbReference type="Pfam" id="PF00400">
    <property type="entry name" value="WD40"/>
    <property type="match status" value="2"/>
</dbReference>
<dbReference type="PROSITE" id="PS50181">
    <property type="entry name" value="FBOX"/>
    <property type="match status" value="1"/>
</dbReference>
<evidence type="ECO:0000256" key="1">
    <source>
        <dbReference type="PROSITE-ProRule" id="PRU00221"/>
    </source>
</evidence>
<gene>
    <name evidence="5" type="primary">FBXW5</name>
</gene>
<evidence type="ECO:0000313" key="4">
    <source>
        <dbReference type="Proteomes" id="UP001318040"/>
    </source>
</evidence>
<dbReference type="Pfam" id="PF12937">
    <property type="entry name" value="F-box-like"/>
    <property type="match status" value="1"/>
</dbReference>
<feature type="repeat" description="WD" evidence="1">
    <location>
        <begin position="104"/>
        <end position="135"/>
    </location>
</feature>
<evidence type="ECO:0000313" key="5">
    <source>
        <dbReference type="RefSeq" id="XP_032828851.1"/>
    </source>
</evidence>
<feature type="region of interest" description="Disordered" evidence="2">
    <location>
        <begin position="268"/>
        <end position="301"/>
    </location>
</feature>
<dbReference type="AlphaFoldDB" id="A0AAJ7U2W7"/>
<dbReference type="GO" id="GO:0080008">
    <property type="term" value="C:Cul4-RING E3 ubiquitin ligase complex"/>
    <property type="evidence" value="ECO:0007669"/>
    <property type="project" value="InterPro"/>
</dbReference>
<protein>
    <submittedName>
        <fullName evidence="5">F-box/WD repeat-containing protein 5</fullName>
    </submittedName>
</protein>
<dbReference type="InterPro" id="IPR036047">
    <property type="entry name" value="F-box-like_dom_sf"/>
</dbReference>
<feature type="repeat" description="WD" evidence="1">
    <location>
        <begin position="496"/>
        <end position="528"/>
    </location>
</feature>
<sequence length="549" mass="61703">MSNDAAACSMEEDKEEEPGILSLLPDSLLLQILSHLEPQHLLAAGLVSRRWLAVSRDEWLWGRLFHRCYGVQPQRENLKPGATSWLCEFQRVYETAPCVEADVLMEHMDEVLHVAFSHDGTRFTSCSKDCTIKLWRSDDCNLEHTEDMCSYDWKYTQFSQFNSCDTLLLVSGVSASPYNPSAGDVLVFSLDDFSMLAQVDTEPYDIFGCWLGRDTFMSGFINHHDMFCLHVHGTGEVDTGGNVHANQNQQGHRLFKFACSNGSYPRMLMVATPGEGQPKPPPPSSGTAASAAKGPSASSGRPSWLLGGSLLRRDHYTSKAAAAAAVVRRRKHQHAMSNERRLPPRERFLVYGTGDLTYASHQIGVKQIPTQPHEYVKRVDGHHAPDHMLELHGQIIGMALSPDHRFLYVNCRAWPAGCVVTEPTEPPAISRDIDTRELELPTLRPTGRSFRGHHAFTAEHNCFFIFLNSSEDFLASGAEDHHGYVWERHYAALLGRLPHSDVVNCVAFNPADQEMLISASDDRNIKVWRSRRAMRRLRLQQQQELAVQS</sequence>
<feature type="domain" description="F-box" evidence="3">
    <location>
        <begin position="18"/>
        <end position="64"/>
    </location>
</feature>
<dbReference type="GO" id="GO:0016567">
    <property type="term" value="P:protein ubiquitination"/>
    <property type="evidence" value="ECO:0007669"/>
    <property type="project" value="InterPro"/>
</dbReference>
<dbReference type="SUPFAM" id="SSF81383">
    <property type="entry name" value="F-box domain"/>
    <property type="match status" value="1"/>
</dbReference>
<feature type="compositionally biased region" description="Low complexity" evidence="2">
    <location>
        <begin position="285"/>
        <end position="301"/>
    </location>
</feature>
<dbReference type="Gene3D" id="2.130.10.10">
    <property type="entry name" value="YVTN repeat-like/Quinoprotein amine dehydrogenase"/>
    <property type="match status" value="2"/>
</dbReference>
<dbReference type="SMART" id="SM00256">
    <property type="entry name" value="FBOX"/>
    <property type="match status" value="1"/>
</dbReference>
<dbReference type="InterPro" id="IPR001680">
    <property type="entry name" value="WD40_rpt"/>
</dbReference>
<accession>A0AAJ7U2W7</accession>
<dbReference type="Gene3D" id="1.20.1280.50">
    <property type="match status" value="1"/>
</dbReference>
<dbReference type="SMART" id="SM00320">
    <property type="entry name" value="WD40"/>
    <property type="match status" value="3"/>
</dbReference>
<evidence type="ECO:0000259" key="3">
    <source>
        <dbReference type="PROSITE" id="PS50181"/>
    </source>
</evidence>
<dbReference type="KEGG" id="pmrn:116953113"/>
<dbReference type="PANTHER" id="PTHR20995:SF17">
    <property type="entry name" value="F-BOX_WD REPEAT-CONTAINING PROTEIN 5"/>
    <property type="match status" value="1"/>
</dbReference>
<dbReference type="InterPro" id="IPR001810">
    <property type="entry name" value="F-box_dom"/>
</dbReference>
<dbReference type="CTD" id="54461"/>
<dbReference type="RefSeq" id="XP_032828851.1">
    <property type="nucleotide sequence ID" value="XM_032972960.1"/>
</dbReference>
<evidence type="ECO:0000256" key="2">
    <source>
        <dbReference type="SAM" id="MobiDB-lite"/>
    </source>
</evidence>
<dbReference type="PROSITE" id="PS50294">
    <property type="entry name" value="WD_REPEATS_REGION"/>
    <property type="match status" value="2"/>
</dbReference>
<dbReference type="Proteomes" id="UP001318040">
    <property type="component" value="Chromosome 50"/>
</dbReference>
<proteinExistence type="predicted"/>
<dbReference type="PANTHER" id="PTHR20995">
    <property type="entry name" value="F-BOX/WD REPEAT-CONTAINING PROTEIN 5"/>
    <property type="match status" value="1"/>
</dbReference>
<reference evidence="5" key="1">
    <citation type="submission" date="2025-08" db="UniProtKB">
        <authorList>
            <consortium name="RefSeq"/>
        </authorList>
    </citation>
    <scope>IDENTIFICATION</scope>
    <source>
        <tissue evidence="5">Sperm</tissue>
    </source>
</reference>
<dbReference type="InterPro" id="IPR042508">
    <property type="entry name" value="FBXW5"/>
</dbReference>
<name>A0AAJ7U2W7_PETMA</name>
<dbReference type="SUPFAM" id="SSF50978">
    <property type="entry name" value="WD40 repeat-like"/>
    <property type="match status" value="1"/>
</dbReference>
<dbReference type="InterPro" id="IPR036322">
    <property type="entry name" value="WD40_repeat_dom_sf"/>
</dbReference>
<organism evidence="4 5">
    <name type="scientific">Petromyzon marinus</name>
    <name type="common">Sea lamprey</name>
    <dbReference type="NCBI Taxonomy" id="7757"/>
    <lineage>
        <taxon>Eukaryota</taxon>
        <taxon>Metazoa</taxon>
        <taxon>Chordata</taxon>
        <taxon>Craniata</taxon>
        <taxon>Vertebrata</taxon>
        <taxon>Cyclostomata</taxon>
        <taxon>Hyperoartia</taxon>
        <taxon>Petromyzontiformes</taxon>
        <taxon>Petromyzontidae</taxon>
        <taxon>Petromyzon</taxon>
    </lineage>
</organism>
<keyword evidence="4" id="KW-1185">Reference proteome</keyword>
<dbReference type="PROSITE" id="PS50082">
    <property type="entry name" value="WD_REPEATS_2"/>
    <property type="match status" value="2"/>
</dbReference>
<dbReference type="GeneID" id="116953113"/>